<evidence type="ECO:0000259" key="5">
    <source>
        <dbReference type="PROSITE" id="PS50931"/>
    </source>
</evidence>
<keyword evidence="2" id="KW-0805">Transcription regulation</keyword>
<dbReference type="PANTHER" id="PTHR30346">
    <property type="entry name" value="TRANSCRIPTIONAL DUAL REGULATOR HCAR-RELATED"/>
    <property type="match status" value="1"/>
</dbReference>
<sequence>MNIRALRIFVFVMEEGTLARAADRMHLSQSAASRQLMLLEQEFDVTLFSRTQKRLIPTPEAEKFYPEALSLLAQIDELPTVFSQMRKDVRPPLRIVSQTRIASGLVLPSIAEFASAHPDQPVKLEIMLRRDLGRRIMHQKFDVCVSALPLPVEKLEPIPLGAATLCIALPRAHPLAAYPALGPRDLIGVPYIALDETTVLRRLIEREVTGLAKPAYEVSVGNAAYRLVHDGLGFAFADPVSLDPALAPGIALVPWERQLSIEFAYFIAERKETEPSSHAFGRILQSQFEAKSRQTNLGSNGRGSV</sequence>
<accession>A0A2T6BHD6</accession>
<dbReference type="GO" id="GO:0003700">
    <property type="term" value="F:DNA-binding transcription factor activity"/>
    <property type="evidence" value="ECO:0007669"/>
    <property type="project" value="InterPro"/>
</dbReference>
<dbReference type="Gene3D" id="3.40.190.290">
    <property type="match status" value="1"/>
</dbReference>
<dbReference type="Pfam" id="PF00126">
    <property type="entry name" value="HTH_1"/>
    <property type="match status" value="1"/>
</dbReference>
<keyword evidence="3 6" id="KW-0238">DNA-binding</keyword>
<dbReference type="InterPro" id="IPR005119">
    <property type="entry name" value="LysR_subst-bd"/>
</dbReference>
<dbReference type="Gene3D" id="1.10.10.10">
    <property type="entry name" value="Winged helix-like DNA-binding domain superfamily/Winged helix DNA-binding domain"/>
    <property type="match status" value="1"/>
</dbReference>
<name>A0A2T6BHD6_9RHOB</name>
<evidence type="ECO:0000256" key="3">
    <source>
        <dbReference type="ARBA" id="ARBA00023125"/>
    </source>
</evidence>
<proteinExistence type="inferred from homology"/>
<dbReference type="AlphaFoldDB" id="A0A2T6BHD6"/>
<dbReference type="InterPro" id="IPR000847">
    <property type="entry name" value="LysR_HTH_N"/>
</dbReference>
<dbReference type="Proteomes" id="UP000243978">
    <property type="component" value="Unassembled WGS sequence"/>
</dbReference>
<dbReference type="GO" id="GO:0032993">
    <property type="term" value="C:protein-DNA complex"/>
    <property type="evidence" value="ECO:0007669"/>
    <property type="project" value="TreeGrafter"/>
</dbReference>
<evidence type="ECO:0000256" key="4">
    <source>
        <dbReference type="ARBA" id="ARBA00023163"/>
    </source>
</evidence>
<reference evidence="6 7" key="1">
    <citation type="submission" date="2018-04" db="EMBL/GenBank/DDBJ databases">
        <title>Genomic Encyclopedia of Archaeal and Bacterial Type Strains, Phase II (KMG-II): from individual species to whole genera.</title>
        <authorList>
            <person name="Goeker M."/>
        </authorList>
    </citation>
    <scope>NUCLEOTIDE SEQUENCE [LARGE SCALE GENOMIC DNA]</scope>
    <source>
        <strain evidence="6 7">DSM 100977</strain>
    </source>
</reference>
<keyword evidence="7" id="KW-1185">Reference proteome</keyword>
<dbReference type="EMBL" id="QBKS01000001">
    <property type="protein sequence ID" value="PTX55470.1"/>
    <property type="molecule type" value="Genomic_DNA"/>
</dbReference>
<evidence type="ECO:0000256" key="1">
    <source>
        <dbReference type="ARBA" id="ARBA00009437"/>
    </source>
</evidence>
<dbReference type="SUPFAM" id="SSF46785">
    <property type="entry name" value="Winged helix' DNA-binding domain"/>
    <property type="match status" value="1"/>
</dbReference>
<dbReference type="OrthoDB" id="8479870at2"/>
<dbReference type="GO" id="GO:0003677">
    <property type="term" value="F:DNA binding"/>
    <property type="evidence" value="ECO:0007669"/>
    <property type="project" value="UniProtKB-KW"/>
</dbReference>
<protein>
    <submittedName>
        <fullName evidence="6">DNA-binding transcriptional LysR family regulator</fullName>
    </submittedName>
</protein>
<evidence type="ECO:0000313" key="7">
    <source>
        <dbReference type="Proteomes" id="UP000243978"/>
    </source>
</evidence>
<comment type="similarity">
    <text evidence="1">Belongs to the LysR transcriptional regulatory family.</text>
</comment>
<organism evidence="6 7">
    <name type="scientific">Litoreibacter ponti</name>
    <dbReference type="NCBI Taxonomy" id="1510457"/>
    <lineage>
        <taxon>Bacteria</taxon>
        <taxon>Pseudomonadati</taxon>
        <taxon>Pseudomonadota</taxon>
        <taxon>Alphaproteobacteria</taxon>
        <taxon>Rhodobacterales</taxon>
        <taxon>Roseobacteraceae</taxon>
        <taxon>Litoreibacter</taxon>
    </lineage>
</organism>
<dbReference type="InterPro" id="IPR036390">
    <property type="entry name" value="WH_DNA-bd_sf"/>
</dbReference>
<keyword evidence="4" id="KW-0804">Transcription</keyword>
<evidence type="ECO:0000256" key="2">
    <source>
        <dbReference type="ARBA" id="ARBA00023015"/>
    </source>
</evidence>
<evidence type="ECO:0000313" key="6">
    <source>
        <dbReference type="EMBL" id="PTX55470.1"/>
    </source>
</evidence>
<dbReference type="SUPFAM" id="SSF53850">
    <property type="entry name" value="Periplasmic binding protein-like II"/>
    <property type="match status" value="1"/>
</dbReference>
<gene>
    <name evidence="6" type="ORF">C8N43_0109</name>
</gene>
<dbReference type="InterPro" id="IPR036388">
    <property type="entry name" value="WH-like_DNA-bd_sf"/>
</dbReference>
<dbReference type="PROSITE" id="PS50931">
    <property type="entry name" value="HTH_LYSR"/>
    <property type="match status" value="1"/>
</dbReference>
<comment type="caution">
    <text evidence="6">The sequence shown here is derived from an EMBL/GenBank/DDBJ whole genome shotgun (WGS) entry which is preliminary data.</text>
</comment>
<dbReference type="Pfam" id="PF03466">
    <property type="entry name" value="LysR_substrate"/>
    <property type="match status" value="1"/>
</dbReference>
<dbReference type="FunFam" id="1.10.10.10:FF:000001">
    <property type="entry name" value="LysR family transcriptional regulator"/>
    <property type="match status" value="1"/>
</dbReference>
<dbReference type="PANTHER" id="PTHR30346:SF28">
    <property type="entry name" value="HTH-TYPE TRANSCRIPTIONAL REGULATOR CYNR"/>
    <property type="match status" value="1"/>
</dbReference>
<dbReference type="PRINTS" id="PR00039">
    <property type="entry name" value="HTHLYSR"/>
</dbReference>
<feature type="domain" description="HTH lysR-type" evidence="5">
    <location>
        <begin position="1"/>
        <end position="58"/>
    </location>
</feature>